<comment type="catalytic activity">
    <reaction evidence="6">
        <text>cytidine(34) in tRNA + S-adenosyl-L-methionine = 2'-O-methylcytidine(34) in tRNA + S-adenosyl-L-homocysteine + H(+)</text>
        <dbReference type="Rhea" id="RHEA:43084"/>
        <dbReference type="Rhea" id="RHEA-COMP:10331"/>
        <dbReference type="Rhea" id="RHEA-COMP:10332"/>
        <dbReference type="ChEBI" id="CHEBI:15378"/>
        <dbReference type="ChEBI" id="CHEBI:57856"/>
        <dbReference type="ChEBI" id="CHEBI:59789"/>
        <dbReference type="ChEBI" id="CHEBI:74495"/>
        <dbReference type="ChEBI" id="CHEBI:82748"/>
        <dbReference type="EC" id="2.1.1.207"/>
    </reaction>
</comment>
<comment type="subunit">
    <text evidence="6">Homodimer.</text>
</comment>
<evidence type="ECO:0000256" key="5">
    <source>
        <dbReference type="ARBA" id="ARBA00022694"/>
    </source>
</evidence>
<dbReference type="GO" id="GO:0141098">
    <property type="term" value="F:tRNA (cytidine(34)-2'-O)-methyltransferase activity"/>
    <property type="evidence" value="ECO:0007669"/>
    <property type="project" value="RHEA"/>
</dbReference>
<feature type="binding site" evidence="6 7">
    <location>
        <position position="100"/>
    </location>
    <ligand>
        <name>S-adenosyl-L-methionine</name>
        <dbReference type="ChEBI" id="CHEBI:59789"/>
    </ligand>
</feature>
<dbReference type="KEGG" id="neu:NE2302"/>
<dbReference type="PhylomeDB" id="Q82SL5"/>
<dbReference type="GO" id="GO:0141102">
    <property type="term" value="F:tRNA (5-carboxymethylaminomethyluridine(34)-2'-O)-methyltransferase activity"/>
    <property type="evidence" value="ECO:0007669"/>
    <property type="project" value="RHEA"/>
</dbReference>
<dbReference type="GO" id="GO:0005737">
    <property type="term" value="C:cytoplasm"/>
    <property type="evidence" value="ECO:0007669"/>
    <property type="project" value="UniProtKB-SubCell"/>
</dbReference>
<dbReference type="EMBL" id="AL954747">
    <property type="protein sequence ID" value="CAD86214.1"/>
    <property type="molecule type" value="Genomic_DNA"/>
</dbReference>
<dbReference type="CDD" id="cd18094">
    <property type="entry name" value="SpoU-like_TrmL"/>
    <property type="match status" value="1"/>
</dbReference>
<dbReference type="GeneID" id="87105433"/>
<sequence length="154" mass="17241">MLQIILHQPEIPPNTGNIIRLCANTGAQLHLIRPLGFDLSDRQLRRAGLDYHEWARLTVHEDLASCLKLMDGCRIFAVTTRATHHHGKVAYTGNDVFLFGSETRGLPAEVLENFPQDQRIRIPMLSASRSLNLSNAAAVIIYEAWRQIGFEGGI</sequence>
<dbReference type="PANTHER" id="PTHR42971">
    <property type="entry name" value="TRNA (CYTIDINE(34)-2'-O)-METHYLTRANSFERASE"/>
    <property type="match status" value="1"/>
</dbReference>
<comment type="subcellular location">
    <subcellularLocation>
        <location evidence="6">Cytoplasm</location>
    </subcellularLocation>
</comment>
<comment type="similarity">
    <text evidence="6">Belongs to the class IV-like SAM-binding methyltransferase superfamily. RNA methyltransferase TrmH family. TrmL subfamily.</text>
</comment>
<dbReference type="PIRSF" id="PIRSF029256">
    <property type="entry name" value="SpoU_TrmH_prd"/>
    <property type="match status" value="1"/>
</dbReference>
<dbReference type="Gene3D" id="3.40.1280.10">
    <property type="match status" value="1"/>
</dbReference>
<keyword evidence="5 6" id="KW-0819">tRNA processing</keyword>
<reference evidence="9 10" key="1">
    <citation type="journal article" date="2003" name="J. Bacteriol.">
        <title>Complete genome sequence of the ammonia-oxidizing bacterium and obligate chemolithoautotroph Nitrosomonas europaea.</title>
        <authorList>
            <person name="Chain P."/>
            <person name="Lamerdin J."/>
            <person name="Larimer F."/>
            <person name="Regala W."/>
            <person name="Land M."/>
            <person name="Hauser L."/>
            <person name="Hooper A."/>
            <person name="Klotz M."/>
            <person name="Norton J."/>
            <person name="Sayavedra-Soto L."/>
            <person name="Arciero D."/>
            <person name="Hommes N."/>
            <person name="Whittaker M."/>
            <person name="Arp D."/>
        </authorList>
    </citation>
    <scope>NUCLEOTIDE SEQUENCE [LARGE SCALE GENOMIC DNA]</scope>
    <source>
        <strain evidence="10">ATCC 19718 / CIP 103999 / KCTC 2705 / NBRC 14298</strain>
    </source>
</reference>
<dbReference type="HAMAP" id="MF_01885">
    <property type="entry name" value="tRNA_methyltr_TrmL"/>
    <property type="match status" value="1"/>
</dbReference>
<dbReference type="FunFam" id="3.40.1280.10:FF:000002">
    <property type="entry name" value="Peptidylprolyl isomerase"/>
    <property type="match status" value="1"/>
</dbReference>
<feature type="binding site" evidence="6 7">
    <location>
        <position position="78"/>
    </location>
    <ligand>
        <name>S-adenosyl-L-methionine</name>
        <dbReference type="ChEBI" id="CHEBI:59789"/>
    </ligand>
</feature>
<comment type="function">
    <text evidence="6">Methylates the ribose at the nucleotide 34 wobble position in the two leucyl isoacceptors tRNA(Leu)(CmAA) and tRNA(Leu)(cmnm5UmAA). Catalyzes the methyl transfer from S-adenosyl-L-methionine to the 2'-OH of the wobble nucleotide.</text>
</comment>
<evidence type="ECO:0000256" key="2">
    <source>
        <dbReference type="ARBA" id="ARBA00022603"/>
    </source>
</evidence>
<evidence type="ECO:0000256" key="6">
    <source>
        <dbReference type="HAMAP-Rule" id="MF_01885"/>
    </source>
</evidence>
<dbReference type="GO" id="GO:0002132">
    <property type="term" value="P:wobble position uridine ribose methylation"/>
    <property type="evidence" value="ECO:0007669"/>
    <property type="project" value="TreeGrafter"/>
</dbReference>
<dbReference type="GO" id="GO:0003723">
    <property type="term" value="F:RNA binding"/>
    <property type="evidence" value="ECO:0007669"/>
    <property type="project" value="InterPro"/>
</dbReference>
<dbReference type="SUPFAM" id="SSF75217">
    <property type="entry name" value="alpha/beta knot"/>
    <property type="match status" value="1"/>
</dbReference>
<evidence type="ECO:0000256" key="7">
    <source>
        <dbReference type="PIRSR" id="PIRSR029256-1"/>
    </source>
</evidence>
<name>Q82SL5_NITEU</name>
<feature type="binding site" evidence="6 7">
    <location>
        <position position="122"/>
    </location>
    <ligand>
        <name>S-adenosyl-L-methionine</name>
        <dbReference type="ChEBI" id="CHEBI:59789"/>
    </ligand>
</feature>
<evidence type="ECO:0000256" key="1">
    <source>
        <dbReference type="ARBA" id="ARBA00022490"/>
    </source>
</evidence>
<dbReference type="NCBIfam" id="TIGR00185">
    <property type="entry name" value="tRNA_yibK_trmL"/>
    <property type="match status" value="1"/>
</dbReference>
<dbReference type="InterPro" id="IPR001537">
    <property type="entry name" value="SpoU_MeTrfase"/>
</dbReference>
<proteinExistence type="inferred from homology"/>
<accession>Q82SL5</accession>
<dbReference type="STRING" id="228410.NE2302"/>
<comment type="catalytic activity">
    <reaction evidence="6">
        <text>5-carboxymethylaminomethyluridine(34) in tRNA(Leu) + S-adenosyl-L-methionine = 5-carboxymethylaminomethyl-2'-O-methyluridine(34) in tRNA(Leu) + S-adenosyl-L-homocysteine + H(+)</text>
        <dbReference type="Rhea" id="RHEA:43088"/>
        <dbReference type="Rhea" id="RHEA-COMP:10333"/>
        <dbReference type="Rhea" id="RHEA-COMP:10334"/>
        <dbReference type="ChEBI" id="CHEBI:15378"/>
        <dbReference type="ChEBI" id="CHEBI:57856"/>
        <dbReference type="ChEBI" id="CHEBI:59789"/>
        <dbReference type="ChEBI" id="CHEBI:74508"/>
        <dbReference type="ChEBI" id="CHEBI:74511"/>
        <dbReference type="EC" id="2.1.1.207"/>
    </reaction>
</comment>
<evidence type="ECO:0000256" key="4">
    <source>
        <dbReference type="ARBA" id="ARBA00022691"/>
    </source>
</evidence>
<protein>
    <recommendedName>
        <fullName evidence="6">tRNA (cytidine(34)-2'-O)-methyltransferase</fullName>
        <ecNumber evidence="6">2.1.1.207</ecNumber>
    </recommendedName>
    <alternativeName>
        <fullName evidence="6">tRNA (cytidine/uridine-2'-O-)-methyltransferase TrmL</fullName>
    </alternativeName>
</protein>
<keyword evidence="4 6" id="KW-0949">S-adenosyl-L-methionine</keyword>
<gene>
    <name evidence="6" type="primary">trmL</name>
    <name evidence="9" type="ordered locus">NE2302</name>
</gene>
<keyword evidence="1 6" id="KW-0963">Cytoplasm</keyword>
<dbReference type="InterPro" id="IPR016914">
    <property type="entry name" value="TrmL"/>
</dbReference>
<evidence type="ECO:0000313" key="10">
    <source>
        <dbReference type="Proteomes" id="UP000001416"/>
    </source>
</evidence>
<keyword evidence="10" id="KW-1185">Reference proteome</keyword>
<dbReference type="InterPro" id="IPR029028">
    <property type="entry name" value="Alpha/beta_knot_MTases"/>
</dbReference>
<keyword evidence="2 6" id="KW-0489">Methyltransferase</keyword>
<dbReference type="InterPro" id="IPR029026">
    <property type="entry name" value="tRNA_m1G_MTases_N"/>
</dbReference>
<dbReference type="Proteomes" id="UP000001416">
    <property type="component" value="Chromosome"/>
</dbReference>
<dbReference type="Pfam" id="PF00588">
    <property type="entry name" value="SpoU_methylase"/>
    <property type="match status" value="1"/>
</dbReference>
<keyword evidence="3 6" id="KW-0808">Transferase</keyword>
<feature type="domain" description="tRNA/rRNA methyltransferase SpoU type" evidence="8">
    <location>
        <begin position="2"/>
        <end position="142"/>
    </location>
</feature>
<organism evidence="9 10">
    <name type="scientific">Nitrosomonas europaea (strain ATCC 19718 / CIP 103999 / KCTC 2705 / NBRC 14298)</name>
    <dbReference type="NCBI Taxonomy" id="228410"/>
    <lineage>
        <taxon>Bacteria</taxon>
        <taxon>Pseudomonadati</taxon>
        <taxon>Pseudomonadota</taxon>
        <taxon>Betaproteobacteria</taxon>
        <taxon>Nitrosomonadales</taxon>
        <taxon>Nitrosomonadaceae</taxon>
        <taxon>Nitrosomonas</taxon>
    </lineage>
</organism>
<dbReference type="eggNOG" id="COG0219">
    <property type="taxonomic scope" value="Bacteria"/>
</dbReference>
<dbReference type="PANTHER" id="PTHR42971:SF1">
    <property type="entry name" value="TRNA (CYTIDINE(34)-2'-O)-METHYLTRANSFERASE"/>
    <property type="match status" value="1"/>
</dbReference>
<dbReference type="AlphaFoldDB" id="Q82SL5"/>
<dbReference type="GO" id="GO:0042802">
    <property type="term" value="F:identical protein binding"/>
    <property type="evidence" value="ECO:0007669"/>
    <property type="project" value="UniProtKB-ARBA"/>
</dbReference>
<dbReference type="GO" id="GO:0002131">
    <property type="term" value="P:wobble position cytosine ribose methylation"/>
    <property type="evidence" value="ECO:0007669"/>
    <property type="project" value="TreeGrafter"/>
</dbReference>
<evidence type="ECO:0000313" key="9">
    <source>
        <dbReference type="EMBL" id="CAD86214.1"/>
    </source>
</evidence>
<evidence type="ECO:0000256" key="3">
    <source>
        <dbReference type="ARBA" id="ARBA00022679"/>
    </source>
</evidence>
<dbReference type="EC" id="2.1.1.207" evidence="6"/>
<dbReference type="RefSeq" id="WP_011112786.1">
    <property type="nucleotide sequence ID" value="NC_004757.1"/>
</dbReference>
<dbReference type="OrthoDB" id="9789043at2"/>
<evidence type="ECO:0000259" key="8">
    <source>
        <dbReference type="Pfam" id="PF00588"/>
    </source>
</evidence>
<feature type="binding site" evidence="6 7">
    <location>
        <position position="130"/>
    </location>
    <ligand>
        <name>S-adenosyl-L-methionine</name>
        <dbReference type="ChEBI" id="CHEBI:59789"/>
    </ligand>
</feature>
<dbReference type="HOGENOM" id="CLU_110125_1_0_4"/>